<keyword evidence="8" id="KW-1185">Reference proteome</keyword>
<sequence>MAEQQSQRKQLIYSILKFLDHEIRTETTNAERRESIEVAAQCLETAYDVTLNNPEGDRVYGPSLDLLSLMSVPTSSTFFTSSGSSQTNEGLSSIPLTDDMRQQADKFKNEVRQDKFKEALNAYNAAIKIDGNNAIYYCNRAAAHNKLGNNDQAIADCHRSISIDPNYSKAYGRLGVIYLSMDKVHEAYDAYKQALVLEPTNDNYKQSIRLCEGRMGAPHANNTGPAGAAGGIPGMPPGMGSMFGQMMGGLGGGQGTPDMMSLFNNPSLMNMVSIFQ</sequence>
<evidence type="ECO:0000313" key="6">
    <source>
        <dbReference type="EMBL" id="CAF0740341.1"/>
    </source>
</evidence>
<dbReference type="EMBL" id="CAJOBC010000015">
    <property type="protein sequence ID" value="CAF3518587.1"/>
    <property type="molecule type" value="Genomic_DNA"/>
</dbReference>
<dbReference type="GO" id="GO:0060090">
    <property type="term" value="F:molecular adaptor activity"/>
    <property type="evidence" value="ECO:0007669"/>
    <property type="project" value="TreeGrafter"/>
</dbReference>
<dbReference type="InterPro" id="IPR032374">
    <property type="entry name" value="SGTA_dimer"/>
</dbReference>
<gene>
    <name evidence="6" type="ORF">GPM918_LOCUS226</name>
    <name evidence="7" type="ORF">SRO942_LOCUS227</name>
</gene>
<evidence type="ECO:0000259" key="5">
    <source>
        <dbReference type="Pfam" id="PF16546"/>
    </source>
</evidence>
<accession>A0A813NL31</accession>
<dbReference type="EMBL" id="CAJNOQ010000015">
    <property type="protein sequence ID" value="CAF0740341.1"/>
    <property type="molecule type" value="Genomic_DNA"/>
</dbReference>
<reference evidence="6" key="1">
    <citation type="submission" date="2021-02" db="EMBL/GenBank/DDBJ databases">
        <authorList>
            <person name="Nowell W R."/>
        </authorList>
    </citation>
    <scope>NUCLEOTIDE SEQUENCE</scope>
</reference>
<comment type="caution">
    <text evidence="6">The sequence shown here is derived from an EMBL/GenBank/DDBJ whole genome shotgun (WGS) entry which is preliminary data.</text>
</comment>
<dbReference type="SMART" id="SM00028">
    <property type="entry name" value="TPR"/>
    <property type="match status" value="3"/>
</dbReference>
<evidence type="ECO:0000313" key="7">
    <source>
        <dbReference type="EMBL" id="CAF3518587.1"/>
    </source>
</evidence>
<evidence type="ECO:0000256" key="4">
    <source>
        <dbReference type="PROSITE-ProRule" id="PRU00339"/>
    </source>
</evidence>
<dbReference type="AlphaFoldDB" id="A0A813NL31"/>
<feature type="repeat" description="TPR" evidence="4">
    <location>
        <begin position="168"/>
        <end position="201"/>
    </location>
</feature>
<feature type="repeat" description="TPR" evidence="4">
    <location>
        <begin position="134"/>
        <end position="167"/>
    </location>
</feature>
<keyword evidence="2" id="KW-0677">Repeat</keyword>
<dbReference type="InterPro" id="IPR011990">
    <property type="entry name" value="TPR-like_helical_dom_sf"/>
</dbReference>
<dbReference type="GO" id="GO:0072380">
    <property type="term" value="C:TRC complex"/>
    <property type="evidence" value="ECO:0007669"/>
    <property type="project" value="TreeGrafter"/>
</dbReference>
<dbReference type="Gene3D" id="1.20.5.420">
    <property type="entry name" value="Immunoglobulin FC, subunit C"/>
    <property type="match status" value="1"/>
</dbReference>
<feature type="domain" description="SGTA homodimerisation" evidence="5">
    <location>
        <begin position="8"/>
        <end position="55"/>
    </location>
</feature>
<dbReference type="PROSITE" id="PS50293">
    <property type="entry name" value="TPR_REGION"/>
    <property type="match status" value="1"/>
</dbReference>
<proteinExistence type="inferred from homology"/>
<dbReference type="GO" id="GO:0006620">
    <property type="term" value="P:post-translational protein targeting to endoplasmic reticulum membrane"/>
    <property type="evidence" value="ECO:0007669"/>
    <property type="project" value="TreeGrafter"/>
</dbReference>
<dbReference type="PROSITE" id="PS50005">
    <property type="entry name" value="TPR"/>
    <property type="match status" value="2"/>
</dbReference>
<dbReference type="InterPro" id="IPR047150">
    <property type="entry name" value="SGT"/>
</dbReference>
<evidence type="ECO:0000256" key="2">
    <source>
        <dbReference type="ARBA" id="ARBA00022737"/>
    </source>
</evidence>
<dbReference type="OrthoDB" id="2335338at2759"/>
<dbReference type="Gene3D" id="1.25.40.10">
    <property type="entry name" value="Tetratricopeptide repeat domain"/>
    <property type="match status" value="1"/>
</dbReference>
<dbReference type="Pfam" id="PF00515">
    <property type="entry name" value="TPR_1"/>
    <property type="match status" value="2"/>
</dbReference>
<dbReference type="GO" id="GO:0016020">
    <property type="term" value="C:membrane"/>
    <property type="evidence" value="ECO:0007669"/>
    <property type="project" value="TreeGrafter"/>
</dbReference>
<dbReference type="PANTHER" id="PTHR45831:SF2">
    <property type="entry name" value="LD24721P"/>
    <property type="match status" value="1"/>
</dbReference>
<evidence type="ECO:0000256" key="1">
    <source>
        <dbReference type="ARBA" id="ARBA00008175"/>
    </source>
</evidence>
<evidence type="ECO:0000256" key="3">
    <source>
        <dbReference type="ARBA" id="ARBA00022803"/>
    </source>
</evidence>
<dbReference type="InterPro" id="IPR019734">
    <property type="entry name" value="TPR_rpt"/>
</dbReference>
<comment type="similarity">
    <text evidence="1">Belongs to the SGT family.</text>
</comment>
<evidence type="ECO:0000313" key="8">
    <source>
        <dbReference type="Proteomes" id="UP000663829"/>
    </source>
</evidence>
<keyword evidence="3 4" id="KW-0802">TPR repeat</keyword>
<dbReference type="PANTHER" id="PTHR45831">
    <property type="entry name" value="LD24721P"/>
    <property type="match status" value="1"/>
</dbReference>
<dbReference type="SUPFAM" id="SSF48452">
    <property type="entry name" value="TPR-like"/>
    <property type="match status" value="1"/>
</dbReference>
<organism evidence="6 8">
    <name type="scientific">Didymodactylos carnosus</name>
    <dbReference type="NCBI Taxonomy" id="1234261"/>
    <lineage>
        <taxon>Eukaryota</taxon>
        <taxon>Metazoa</taxon>
        <taxon>Spiralia</taxon>
        <taxon>Gnathifera</taxon>
        <taxon>Rotifera</taxon>
        <taxon>Eurotatoria</taxon>
        <taxon>Bdelloidea</taxon>
        <taxon>Philodinida</taxon>
        <taxon>Philodinidae</taxon>
        <taxon>Didymodactylos</taxon>
    </lineage>
</organism>
<dbReference type="Pfam" id="PF16546">
    <property type="entry name" value="SGTA_dimer"/>
    <property type="match status" value="1"/>
</dbReference>
<dbReference type="Proteomes" id="UP000681722">
    <property type="component" value="Unassembled WGS sequence"/>
</dbReference>
<name>A0A813NL31_9BILA</name>
<protein>
    <recommendedName>
        <fullName evidence="5">SGTA homodimerisation domain-containing protein</fullName>
    </recommendedName>
</protein>
<dbReference type="Proteomes" id="UP000663829">
    <property type="component" value="Unassembled WGS sequence"/>
</dbReference>